<evidence type="ECO:0000259" key="1">
    <source>
        <dbReference type="Pfam" id="PF13091"/>
    </source>
</evidence>
<proteinExistence type="predicted"/>
<name>A0A6J4I992_9CHLR</name>
<dbReference type="PANTHER" id="PTHR21248:SF12">
    <property type="entry name" value="CARDIOLIPIN SYNTHASE C"/>
    <property type="match status" value="1"/>
</dbReference>
<protein>
    <submittedName>
        <fullName evidence="2">Putative phospholipase D family protein</fullName>
    </submittedName>
</protein>
<dbReference type="SUPFAM" id="SSF56024">
    <property type="entry name" value="Phospholipase D/nuclease"/>
    <property type="match status" value="2"/>
</dbReference>
<dbReference type="CDD" id="cd09159">
    <property type="entry name" value="PLDc_ybhO_like_2"/>
    <property type="match status" value="1"/>
</dbReference>
<reference evidence="2" key="1">
    <citation type="submission" date="2020-02" db="EMBL/GenBank/DDBJ databases">
        <authorList>
            <person name="Meier V. D."/>
        </authorList>
    </citation>
    <scope>NUCLEOTIDE SEQUENCE</scope>
    <source>
        <strain evidence="2">AVDCRST_MAG93</strain>
    </source>
</reference>
<dbReference type="InterPro" id="IPR025202">
    <property type="entry name" value="PLD-like_dom"/>
</dbReference>
<feature type="non-terminal residue" evidence="2">
    <location>
        <position position="418"/>
    </location>
</feature>
<accession>A0A6J4I992</accession>
<dbReference type="CDD" id="cd09110">
    <property type="entry name" value="PLDc_CLS_1"/>
    <property type="match status" value="1"/>
</dbReference>
<dbReference type="GO" id="GO:0032049">
    <property type="term" value="P:cardiolipin biosynthetic process"/>
    <property type="evidence" value="ECO:0007669"/>
    <property type="project" value="TreeGrafter"/>
</dbReference>
<dbReference type="EMBL" id="CADCTR010000490">
    <property type="protein sequence ID" value="CAA9243952.1"/>
    <property type="molecule type" value="Genomic_DNA"/>
</dbReference>
<dbReference type="AlphaFoldDB" id="A0A6J4I992"/>
<gene>
    <name evidence="2" type="ORF">AVDCRST_MAG93-1449</name>
</gene>
<organism evidence="2">
    <name type="scientific">uncultured Chloroflexia bacterium</name>
    <dbReference type="NCBI Taxonomy" id="1672391"/>
    <lineage>
        <taxon>Bacteria</taxon>
        <taxon>Bacillati</taxon>
        <taxon>Chloroflexota</taxon>
        <taxon>Chloroflexia</taxon>
        <taxon>environmental samples</taxon>
    </lineage>
</organism>
<sequence>MQQPQSIWDGVPSDTLPRDPGIQRALQRISNAELRTGNSLALLQDGPATFDDWLGAIGRARRWVHLENYIFKPNDQIGKQFTDALIERARAGVAVRVLYDWFGSWDVPTSYWERMRKEGVDVRAVNSLVVGAPFAAINRDHRKLVAVDGTYASIGGVCIADPWLQRSPITNLPYRDTAVRVHGPAVADLERAFARIWDRTGAPLPTEEQPRISAIATAGDVAVRVIVEEPGRMRMLGVMQLALASARSRLWIADAYFLAVPQLRETLIVAASAGVDVRILLPATNDLPIVGAFSRAGYRPFLEAGVRIWEYSGLMMHAKTSVGDGCWARVGSTNLNVTGLLTNWEMDILAEDPRFGAQMEVMYLEDLSHAREIRLRPTHGPGLVRLGEQPKPDRVQTIQERRAQRDRGLQAPASATVA</sequence>
<dbReference type="Pfam" id="PF13091">
    <property type="entry name" value="PLDc_2"/>
    <property type="match status" value="2"/>
</dbReference>
<feature type="domain" description="Phospholipase D-like" evidence="1">
    <location>
        <begin position="242"/>
        <end position="361"/>
    </location>
</feature>
<feature type="domain" description="Phospholipase D-like" evidence="1">
    <location>
        <begin position="56"/>
        <end position="160"/>
    </location>
</feature>
<evidence type="ECO:0000313" key="2">
    <source>
        <dbReference type="EMBL" id="CAA9243952.1"/>
    </source>
</evidence>
<dbReference type="PANTHER" id="PTHR21248">
    <property type="entry name" value="CARDIOLIPIN SYNTHASE"/>
    <property type="match status" value="1"/>
</dbReference>
<dbReference type="Gene3D" id="3.30.870.10">
    <property type="entry name" value="Endonuclease Chain A"/>
    <property type="match status" value="2"/>
</dbReference>